<keyword evidence="3" id="KW-1185">Reference proteome</keyword>
<dbReference type="EMBL" id="BMHT01000009">
    <property type="protein sequence ID" value="GGF25852.1"/>
    <property type="molecule type" value="Genomic_DNA"/>
</dbReference>
<reference evidence="3" key="1">
    <citation type="journal article" date="2019" name="Int. J. Syst. Evol. Microbiol.">
        <title>The Global Catalogue of Microorganisms (GCM) 10K type strain sequencing project: providing services to taxonomists for standard genome sequencing and annotation.</title>
        <authorList>
            <consortium name="The Broad Institute Genomics Platform"/>
            <consortium name="The Broad Institute Genome Sequencing Center for Infectious Disease"/>
            <person name="Wu L."/>
            <person name="Ma J."/>
        </authorList>
    </citation>
    <scope>NUCLEOTIDE SEQUENCE [LARGE SCALE GENOMIC DNA]</scope>
    <source>
        <strain evidence="3">CGMCC 1.15197</strain>
    </source>
</reference>
<dbReference type="Proteomes" id="UP000632273">
    <property type="component" value="Unassembled WGS sequence"/>
</dbReference>
<keyword evidence="1" id="KW-0732">Signal</keyword>
<gene>
    <name evidence="2" type="ORF">GCM10011383_41770</name>
</gene>
<organism evidence="2 3">
    <name type="scientific">Hymenobacter cavernae</name>
    <dbReference type="NCBI Taxonomy" id="2044852"/>
    <lineage>
        <taxon>Bacteria</taxon>
        <taxon>Pseudomonadati</taxon>
        <taxon>Bacteroidota</taxon>
        <taxon>Cytophagia</taxon>
        <taxon>Cytophagales</taxon>
        <taxon>Hymenobacteraceae</taxon>
        <taxon>Hymenobacter</taxon>
    </lineage>
</organism>
<sequence>MWKRWKITVIGLLSLVFSQATQAQFFGYAQQYAVGAVVLTSGTQLRGTVMLYPARGVVQVKKASDSVYTFAAPMVQCVAVEEQQERITADKLVSTLRVFRPYYVLNKSSLQPTWAFFEQISDGPVALLRYQRPSQYVSANMVYSTSVDNFFLALGTNNVLPLRATKKDLLAFFKQKAPQIEQYAKENNLHYTNARELAFIVNYANSLPAPQP</sequence>
<evidence type="ECO:0008006" key="4">
    <source>
        <dbReference type="Google" id="ProtNLM"/>
    </source>
</evidence>
<proteinExistence type="predicted"/>
<dbReference type="RefSeq" id="WP_188816003.1">
    <property type="nucleotide sequence ID" value="NZ_BMHT01000009.1"/>
</dbReference>
<feature type="signal peptide" evidence="1">
    <location>
        <begin position="1"/>
        <end position="23"/>
    </location>
</feature>
<evidence type="ECO:0000256" key="1">
    <source>
        <dbReference type="SAM" id="SignalP"/>
    </source>
</evidence>
<comment type="caution">
    <text evidence="2">The sequence shown here is derived from an EMBL/GenBank/DDBJ whole genome shotgun (WGS) entry which is preliminary data.</text>
</comment>
<evidence type="ECO:0000313" key="2">
    <source>
        <dbReference type="EMBL" id="GGF25852.1"/>
    </source>
</evidence>
<accession>A0ABQ1US78</accession>
<evidence type="ECO:0000313" key="3">
    <source>
        <dbReference type="Proteomes" id="UP000632273"/>
    </source>
</evidence>
<name>A0ABQ1US78_9BACT</name>
<protein>
    <recommendedName>
        <fullName evidence="4">DUF4369 domain-containing protein</fullName>
    </recommendedName>
</protein>
<feature type="chain" id="PRO_5045671251" description="DUF4369 domain-containing protein" evidence="1">
    <location>
        <begin position="24"/>
        <end position="212"/>
    </location>
</feature>